<dbReference type="SUPFAM" id="SSF52317">
    <property type="entry name" value="Class I glutamine amidotransferase-like"/>
    <property type="match status" value="1"/>
</dbReference>
<dbReference type="GO" id="GO:0000166">
    <property type="term" value="F:nucleotide binding"/>
    <property type="evidence" value="ECO:0007669"/>
    <property type="project" value="InterPro"/>
</dbReference>
<organism evidence="3 4">
    <name type="scientific">Phytophthora kernoviae 00238/432</name>
    <dbReference type="NCBI Taxonomy" id="1284355"/>
    <lineage>
        <taxon>Eukaryota</taxon>
        <taxon>Sar</taxon>
        <taxon>Stramenopiles</taxon>
        <taxon>Oomycota</taxon>
        <taxon>Peronosporomycetes</taxon>
        <taxon>Peronosporales</taxon>
        <taxon>Peronosporaceae</taxon>
        <taxon>Phytophthora</taxon>
    </lineage>
</organism>
<proteinExistence type="inferred from homology"/>
<evidence type="ECO:0000313" key="3">
    <source>
        <dbReference type="EMBL" id="KAF4325218.1"/>
    </source>
</evidence>
<feature type="domain" description="HTH hxlR-type" evidence="2">
    <location>
        <begin position="924"/>
        <end position="1020"/>
    </location>
</feature>
<reference evidence="3" key="1">
    <citation type="journal article" date="2015" name="Genom Data">
        <title>Draft genome sequences of Phytophthora kernoviae and Phytophthora ramorum lineage EU2 from Scotland.</title>
        <authorList>
            <person name="Sambles C."/>
            <person name="Schlenzig A."/>
            <person name="O'Neill P."/>
            <person name="Grant M."/>
            <person name="Studholme D.J."/>
        </authorList>
    </citation>
    <scope>NUCLEOTIDE SEQUENCE</scope>
    <source>
        <strain evidence="3">00238/432</strain>
    </source>
</reference>
<dbReference type="InterPro" id="IPR036390">
    <property type="entry name" value="WH_DNA-bd_sf"/>
</dbReference>
<dbReference type="Gene3D" id="3.40.50.880">
    <property type="match status" value="1"/>
</dbReference>
<dbReference type="SUPFAM" id="SSF51735">
    <property type="entry name" value="NAD(P)-binding Rossmann-fold domains"/>
    <property type="match status" value="2"/>
</dbReference>
<dbReference type="Pfam" id="PF06283">
    <property type="entry name" value="ThuA"/>
    <property type="match status" value="1"/>
</dbReference>
<dbReference type="SUPFAM" id="SSF55347">
    <property type="entry name" value="Glyceraldehyde-3-phosphate dehydrogenase-like, C-terminal domain"/>
    <property type="match status" value="2"/>
</dbReference>
<comment type="similarity">
    <text evidence="1">Belongs to the Gfo/Idh/MocA family.</text>
</comment>
<dbReference type="PANTHER" id="PTHR43249">
    <property type="entry name" value="UDP-N-ACETYL-2-AMINO-2-DEOXY-D-GLUCURONATE OXIDASE"/>
    <property type="match status" value="1"/>
</dbReference>
<dbReference type="InterPro" id="IPR029062">
    <property type="entry name" value="Class_I_gatase-like"/>
</dbReference>
<dbReference type="Proteomes" id="UP000702964">
    <property type="component" value="Unassembled WGS sequence"/>
</dbReference>
<sequence>MWIIKKQITRINKRHDAVYTGSATSIRLKSHQVLTTHKEMNTTVEKMKAGIIGCGNISAIYLENLKDNPLIEVVAVADLIRDRAQERADEFNIANVYNVDEMLQDNEIELVLNLTVPGSHAMTDLAVLEAGKHVYAEKPLAISLEDGRKVIELAEEKGLYVGSAPDTFLGSGIQTARKAIEEGLIGKPIAATSFFMGGGPEAWHPNPEFFYVAGGGPMFDMGPYYLTALITLLGPIRRISSSAGVQITDRVIGSGPKEGTLLQVQTPTHLAGTIDFEEGAIATMITSFDIRGASDLPRIEIYGTEGTMSIPDPNFFNGEVKLRRFGQDTWETVTPAFESRQNERGIGVTEMVESIRAGREHKASGKLAYHVLEAMHAFLRSSLEGKHIQLESTYGRMVAFCDIVKERAEEAAAEFGAEGAKVYTDYNEMLKDESIDVVHVCTPNDSHSVITVASLEAGKHVMCEKPMAKTSAQAQAMLEAAQRTGKKLSIAYQNRFRNDSQYLKQMCEEGELGDIYFGKAIALRRRAVPTWGVFLDEEKQGGGPLIDIGTHALDLTLWLMDNYKPKSVMGSTFHKLGQRENAANAFGPWDPEQFKVEDSAFGFVTMENGATIIIESSWALNVAEFGEAKSLLCGTEGGADMKDGLRINGEKRSRLYETKVDLDAGGVAFYSGSAENEADQLAEKLEVPVVNTFSGCPGDHEDAKYPNWPVAPWPNDFQEVLKWQWDNKVIPYWTEWGKFAADHNVKVGLELHGGFSVHTPATLLRLREAAGEVIGANLDPSHMWWQGIDPVQAIHILGREDVLIWWGHMAHDRVSDEITQKVAQRVLDGMGMIVLHSGHFSKPFKALMGTSCDLKWREANEQEIIWCVNPSHPIAEGINSKIILEKEEMYGEFFDIPVPDELVFVSNFQGGEVFRSGCQDLRMCPRFETAFSFLGKRWNGLIIQTLMSGSKRFKDISNLIPSMSDKMLSERMKDLESEGILIRHVYPETPVRIEYELTEKGKALQPVMNQIQDWAEQWVE</sequence>
<evidence type="ECO:0000259" key="2">
    <source>
        <dbReference type="PROSITE" id="PS51118"/>
    </source>
</evidence>
<dbReference type="Gene3D" id="3.20.20.150">
    <property type="entry name" value="Divalent-metal-dependent TIM barrel enzymes"/>
    <property type="match status" value="1"/>
</dbReference>
<dbReference type="InterPro" id="IPR036388">
    <property type="entry name" value="WH-like_DNA-bd_sf"/>
</dbReference>
<dbReference type="InterPro" id="IPR002577">
    <property type="entry name" value="HTH_HxlR"/>
</dbReference>
<dbReference type="AlphaFoldDB" id="A0A8J4STN6"/>
<dbReference type="InterPro" id="IPR000683">
    <property type="entry name" value="Gfo/Idh/MocA-like_OxRdtase_N"/>
</dbReference>
<dbReference type="InterPro" id="IPR036237">
    <property type="entry name" value="Xyl_isomerase-like_sf"/>
</dbReference>
<comment type="caution">
    <text evidence="3">The sequence shown here is derived from an EMBL/GenBank/DDBJ whole genome shotgun (WGS) entry which is preliminary data.</text>
</comment>
<dbReference type="InterPro" id="IPR036291">
    <property type="entry name" value="NAD(P)-bd_dom_sf"/>
</dbReference>
<dbReference type="Pfam" id="PF01408">
    <property type="entry name" value="GFO_IDH_MocA"/>
    <property type="match status" value="2"/>
</dbReference>
<dbReference type="Gene3D" id="3.40.50.720">
    <property type="entry name" value="NAD(P)-binding Rossmann-like Domain"/>
    <property type="match status" value="2"/>
</dbReference>
<dbReference type="Gene3D" id="1.10.10.10">
    <property type="entry name" value="Winged helix-like DNA-binding domain superfamily/Winged helix DNA-binding domain"/>
    <property type="match status" value="1"/>
</dbReference>
<dbReference type="InterPro" id="IPR052515">
    <property type="entry name" value="Gfo/Idh/MocA_Oxidoreductase"/>
</dbReference>
<dbReference type="PANTHER" id="PTHR43249:SF1">
    <property type="entry name" value="D-GLUCOSIDE 3-DEHYDROGENASE"/>
    <property type="match status" value="1"/>
</dbReference>
<dbReference type="SUPFAM" id="SSF46785">
    <property type="entry name" value="Winged helix' DNA-binding domain"/>
    <property type="match status" value="1"/>
</dbReference>
<name>A0A8J4STN6_9STRA</name>
<dbReference type="InterPro" id="IPR055170">
    <property type="entry name" value="GFO_IDH_MocA-like_dom"/>
</dbReference>
<dbReference type="Pfam" id="PF01638">
    <property type="entry name" value="HxlR"/>
    <property type="match status" value="1"/>
</dbReference>
<dbReference type="Pfam" id="PF22725">
    <property type="entry name" value="GFO_IDH_MocA_C3"/>
    <property type="match status" value="2"/>
</dbReference>
<accession>A0A8J4STN6</accession>
<protein>
    <recommendedName>
        <fullName evidence="2">HTH hxlR-type domain-containing protein</fullName>
    </recommendedName>
</protein>
<evidence type="ECO:0000256" key="1">
    <source>
        <dbReference type="ARBA" id="ARBA00010928"/>
    </source>
</evidence>
<dbReference type="EMBL" id="AOFI03000007">
    <property type="protein sequence ID" value="KAF4325218.1"/>
    <property type="molecule type" value="Genomic_DNA"/>
</dbReference>
<dbReference type="Gene3D" id="3.30.360.10">
    <property type="entry name" value="Dihydrodipicolinate Reductase, domain 2"/>
    <property type="match status" value="2"/>
</dbReference>
<dbReference type="InterPro" id="IPR029010">
    <property type="entry name" value="ThuA-like"/>
</dbReference>
<evidence type="ECO:0000313" key="4">
    <source>
        <dbReference type="Proteomes" id="UP000702964"/>
    </source>
</evidence>
<gene>
    <name evidence="3" type="ORF">G195_001315</name>
</gene>
<dbReference type="PROSITE" id="PS51118">
    <property type="entry name" value="HTH_HXLR"/>
    <property type="match status" value="1"/>
</dbReference>
<reference evidence="3" key="2">
    <citation type="submission" date="2020-02" db="EMBL/GenBank/DDBJ databases">
        <authorList>
            <person name="Studholme D.J."/>
        </authorList>
    </citation>
    <scope>NUCLEOTIDE SEQUENCE</scope>
    <source>
        <strain evidence="3">00238/432</strain>
    </source>
</reference>
<dbReference type="SUPFAM" id="SSF51658">
    <property type="entry name" value="Xylose isomerase-like"/>
    <property type="match status" value="1"/>
</dbReference>